<organism evidence="2 3">
    <name type="scientific">Pantherophis guttatus</name>
    <name type="common">Corn snake</name>
    <name type="synonym">Elaphe guttata</name>
    <dbReference type="NCBI Taxonomy" id="94885"/>
    <lineage>
        <taxon>Eukaryota</taxon>
        <taxon>Metazoa</taxon>
        <taxon>Chordata</taxon>
        <taxon>Craniata</taxon>
        <taxon>Vertebrata</taxon>
        <taxon>Euteleostomi</taxon>
        <taxon>Lepidosauria</taxon>
        <taxon>Squamata</taxon>
        <taxon>Bifurcata</taxon>
        <taxon>Unidentata</taxon>
        <taxon>Episquamata</taxon>
        <taxon>Toxicofera</taxon>
        <taxon>Serpentes</taxon>
        <taxon>Colubroidea</taxon>
        <taxon>Colubridae</taxon>
        <taxon>Colubrinae</taxon>
        <taxon>Pantherophis</taxon>
    </lineage>
</organism>
<feature type="chain" id="PRO_5045982608" evidence="1">
    <location>
        <begin position="23"/>
        <end position="128"/>
    </location>
</feature>
<feature type="signal peptide" evidence="1">
    <location>
        <begin position="1"/>
        <end position="22"/>
    </location>
</feature>
<dbReference type="GeneID" id="117656941"/>
<accession>A0ABM3YT61</accession>
<protein>
    <submittedName>
        <fullName evidence="3">Ankyrin-2-like isoform X3</fullName>
    </submittedName>
</protein>
<name>A0ABM3YT61_PANGU</name>
<evidence type="ECO:0000313" key="3">
    <source>
        <dbReference type="RefSeq" id="XP_060539316.1"/>
    </source>
</evidence>
<sequence length="128" mass="14505">MWGFLTQLLISLILLGFFLVSCQNLLHLAQGSVQFVLKHIHQELDKELGESEGLGDDEEAASTRVVRRRLFVQGNEILDIPGEQVTEEQFTDEQGNIITKKIIRKVVRRLDTEDGRAHEEGLTSTPIH</sequence>
<dbReference type="Proteomes" id="UP001652622">
    <property type="component" value="Unplaced"/>
</dbReference>
<gene>
    <name evidence="3" type="primary">LOC117656941</name>
</gene>
<reference evidence="3" key="1">
    <citation type="submission" date="2025-08" db="UniProtKB">
        <authorList>
            <consortium name="RefSeq"/>
        </authorList>
    </citation>
    <scope>IDENTIFICATION</scope>
    <source>
        <tissue evidence="3">Blood</tissue>
    </source>
</reference>
<evidence type="ECO:0000313" key="2">
    <source>
        <dbReference type="Proteomes" id="UP001652622"/>
    </source>
</evidence>
<dbReference type="RefSeq" id="XP_060539316.1">
    <property type="nucleotide sequence ID" value="XM_060683333.1"/>
</dbReference>
<proteinExistence type="predicted"/>
<keyword evidence="2" id="KW-1185">Reference proteome</keyword>
<keyword evidence="1" id="KW-0732">Signal</keyword>
<evidence type="ECO:0000256" key="1">
    <source>
        <dbReference type="SAM" id="SignalP"/>
    </source>
</evidence>